<protein>
    <submittedName>
        <fullName evidence="1">Uncharacterized protein</fullName>
    </submittedName>
</protein>
<gene>
    <name evidence="1" type="ORF">PMAYCL1PPCAC_21791</name>
</gene>
<name>A0AAN5CVT6_9BILA</name>
<reference evidence="2" key="1">
    <citation type="submission" date="2022-10" db="EMBL/GenBank/DDBJ databases">
        <title>Genome assembly of Pristionchus species.</title>
        <authorList>
            <person name="Yoshida K."/>
            <person name="Sommer R.J."/>
        </authorList>
    </citation>
    <scope>NUCLEOTIDE SEQUENCE [LARGE SCALE GENOMIC DNA]</scope>
    <source>
        <strain evidence="2">RS5460</strain>
    </source>
</reference>
<comment type="caution">
    <text evidence="1">The sequence shown here is derived from an EMBL/GenBank/DDBJ whole genome shotgun (WGS) entry which is preliminary data.</text>
</comment>
<dbReference type="Proteomes" id="UP001328107">
    <property type="component" value="Unassembled WGS sequence"/>
</dbReference>
<keyword evidence="2" id="KW-1185">Reference proteome</keyword>
<dbReference type="AlphaFoldDB" id="A0AAN5CVT6"/>
<organism evidence="1 2">
    <name type="scientific">Pristionchus mayeri</name>
    <dbReference type="NCBI Taxonomy" id="1317129"/>
    <lineage>
        <taxon>Eukaryota</taxon>
        <taxon>Metazoa</taxon>
        <taxon>Ecdysozoa</taxon>
        <taxon>Nematoda</taxon>
        <taxon>Chromadorea</taxon>
        <taxon>Rhabditida</taxon>
        <taxon>Rhabditina</taxon>
        <taxon>Diplogasteromorpha</taxon>
        <taxon>Diplogasteroidea</taxon>
        <taxon>Neodiplogasteridae</taxon>
        <taxon>Pristionchus</taxon>
    </lineage>
</organism>
<proteinExistence type="predicted"/>
<evidence type="ECO:0000313" key="2">
    <source>
        <dbReference type="Proteomes" id="UP001328107"/>
    </source>
</evidence>
<accession>A0AAN5CVT6</accession>
<sequence>RVLSSCQFSVEFSRLNESVAILVHHNEPFNDISLGSYRGSAVEHEFPCLVLGDHSVPIPIDGVEALRTCCCRTTTTFQFFVGITTTPTIALVVAVAAEKVALGISA</sequence>
<dbReference type="EMBL" id="BTRK01000005">
    <property type="protein sequence ID" value="GMR51596.1"/>
    <property type="molecule type" value="Genomic_DNA"/>
</dbReference>
<feature type="non-terminal residue" evidence="1">
    <location>
        <position position="106"/>
    </location>
</feature>
<evidence type="ECO:0000313" key="1">
    <source>
        <dbReference type="EMBL" id="GMR51596.1"/>
    </source>
</evidence>
<feature type="non-terminal residue" evidence="1">
    <location>
        <position position="1"/>
    </location>
</feature>